<keyword evidence="1" id="KW-0472">Membrane</keyword>
<name>A0A1A8UK07_NOTFU</name>
<feature type="non-terminal residue" evidence="2">
    <location>
        <position position="1"/>
    </location>
</feature>
<keyword evidence="1" id="KW-0812">Transmembrane</keyword>
<feature type="transmembrane region" description="Helical" evidence="1">
    <location>
        <begin position="29"/>
        <end position="46"/>
    </location>
</feature>
<gene>
    <name evidence="2" type="primary">Nfu_g_1_022385</name>
</gene>
<keyword evidence="1" id="KW-1133">Transmembrane helix</keyword>
<accession>A0A1A8UK07</accession>
<reference evidence="2" key="1">
    <citation type="submission" date="2016-05" db="EMBL/GenBank/DDBJ databases">
        <authorList>
            <person name="Lavstsen T."/>
            <person name="Jespersen J.S."/>
        </authorList>
    </citation>
    <scope>NUCLEOTIDE SEQUENCE</scope>
    <source>
        <tissue evidence="2">Brain</tissue>
    </source>
</reference>
<evidence type="ECO:0000256" key="1">
    <source>
        <dbReference type="SAM" id="Phobius"/>
    </source>
</evidence>
<dbReference type="AlphaFoldDB" id="A0A1A8UK07"/>
<evidence type="ECO:0000313" key="2">
    <source>
        <dbReference type="EMBL" id="SBS48425.1"/>
    </source>
</evidence>
<organism evidence="2">
    <name type="scientific">Nothobranchius furzeri</name>
    <name type="common">Turquoise killifish</name>
    <dbReference type="NCBI Taxonomy" id="105023"/>
    <lineage>
        <taxon>Eukaryota</taxon>
        <taxon>Metazoa</taxon>
        <taxon>Chordata</taxon>
        <taxon>Craniata</taxon>
        <taxon>Vertebrata</taxon>
        <taxon>Euteleostomi</taxon>
        <taxon>Actinopterygii</taxon>
        <taxon>Neopterygii</taxon>
        <taxon>Teleostei</taxon>
        <taxon>Neoteleostei</taxon>
        <taxon>Acanthomorphata</taxon>
        <taxon>Ovalentaria</taxon>
        <taxon>Atherinomorphae</taxon>
        <taxon>Cyprinodontiformes</taxon>
        <taxon>Nothobranchiidae</taxon>
        <taxon>Nothobranchius</taxon>
    </lineage>
</organism>
<proteinExistence type="predicted"/>
<reference evidence="2" key="2">
    <citation type="submission" date="2016-06" db="EMBL/GenBank/DDBJ databases">
        <title>The genome of a short-lived fish provides insights into sex chromosome evolution and the genetic control of aging.</title>
        <authorList>
            <person name="Reichwald K."/>
            <person name="Felder M."/>
            <person name="Petzold A."/>
            <person name="Koch P."/>
            <person name="Groth M."/>
            <person name="Platzer M."/>
        </authorList>
    </citation>
    <scope>NUCLEOTIDE SEQUENCE</scope>
    <source>
        <tissue evidence="2">Brain</tissue>
    </source>
</reference>
<feature type="non-terminal residue" evidence="2">
    <location>
        <position position="47"/>
    </location>
</feature>
<protein>
    <submittedName>
        <fullName evidence="2">Uncharacterized protein</fullName>
    </submittedName>
</protein>
<dbReference type="EMBL" id="HAEJ01007968">
    <property type="protein sequence ID" value="SBS48425.1"/>
    <property type="molecule type" value="Transcribed_RNA"/>
</dbReference>
<sequence>EPGAFAAEQGLLVTVCCSVCGLLSLRHDPSLLMSFLFPYITSIFYFK</sequence>